<keyword evidence="3" id="KW-1185">Reference proteome</keyword>
<gene>
    <name evidence="2" type="ORF">QO006_000543</name>
</gene>
<name>A0ABT9M968_9DEIO</name>
<dbReference type="EMBL" id="JAURUR010000001">
    <property type="protein sequence ID" value="MDP9763130.1"/>
    <property type="molecule type" value="Genomic_DNA"/>
</dbReference>
<organism evidence="2 3">
    <name type="scientific">Deinococcus enclensis</name>
    <dbReference type="NCBI Taxonomy" id="1049582"/>
    <lineage>
        <taxon>Bacteria</taxon>
        <taxon>Thermotogati</taxon>
        <taxon>Deinococcota</taxon>
        <taxon>Deinococci</taxon>
        <taxon>Deinococcales</taxon>
        <taxon>Deinococcaceae</taxon>
        <taxon>Deinococcus</taxon>
    </lineage>
</organism>
<sequence>MTPQPPTKPTMTRQEELQYHRRLILGLMSTLEAKGLLTPTEINVIIGAAQQAALQPTATQTPKKSAKATPDAVPVIDLKME</sequence>
<evidence type="ECO:0000256" key="1">
    <source>
        <dbReference type="SAM" id="MobiDB-lite"/>
    </source>
</evidence>
<evidence type="ECO:0000313" key="2">
    <source>
        <dbReference type="EMBL" id="MDP9763130.1"/>
    </source>
</evidence>
<dbReference type="RefSeq" id="WP_191240278.1">
    <property type="nucleotide sequence ID" value="NZ_JAURUR010000001.1"/>
</dbReference>
<protein>
    <submittedName>
        <fullName evidence="2">Uncharacterized protein</fullName>
    </submittedName>
</protein>
<feature type="region of interest" description="Disordered" evidence="1">
    <location>
        <begin position="57"/>
        <end position="81"/>
    </location>
</feature>
<dbReference type="Proteomes" id="UP001232163">
    <property type="component" value="Unassembled WGS sequence"/>
</dbReference>
<reference evidence="2 3" key="1">
    <citation type="submission" date="2023-07" db="EMBL/GenBank/DDBJ databases">
        <title>Genomic Encyclopedia of Type Strains, Phase IV (KMG-IV): sequencing the most valuable type-strain genomes for metagenomic binning, comparative biology and taxonomic classification.</title>
        <authorList>
            <person name="Goeker M."/>
        </authorList>
    </citation>
    <scope>NUCLEOTIDE SEQUENCE [LARGE SCALE GENOMIC DNA]</scope>
    <source>
        <strain evidence="2 3">NIO-1023</strain>
    </source>
</reference>
<comment type="caution">
    <text evidence="2">The sequence shown here is derived from an EMBL/GenBank/DDBJ whole genome shotgun (WGS) entry which is preliminary data.</text>
</comment>
<accession>A0ABT9M968</accession>
<evidence type="ECO:0000313" key="3">
    <source>
        <dbReference type="Proteomes" id="UP001232163"/>
    </source>
</evidence>
<proteinExistence type="predicted"/>